<protein>
    <submittedName>
        <fullName evidence="1">Uncharacterized protein</fullName>
    </submittedName>
</protein>
<dbReference type="Proteomes" id="UP000092583">
    <property type="component" value="Unassembled WGS sequence"/>
</dbReference>
<sequence>MSTGGAPTEISITETPSLIASLDPGTVSRMLKALDTERSLNASILSAATDDDRTSRENAMKPVRGALNKYLTEMGTDNESVNKSALDTEVNKVKETYDV</sequence>
<accession>A0A1B9J3F3</accession>
<reference evidence="2" key="2">
    <citation type="submission" date="2013-12" db="EMBL/GenBank/DDBJ databases">
        <title>Evolution of pathogenesis and genome organization in the Tremellales.</title>
        <authorList>
            <person name="Cuomo C."/>
            <person name="Litvintseva A."/>
            <person name="Heitman J."/>
            <person name="Chen Y."/>
            <person name="Sun S."/>
            <person name="Springer D."/>
            <person name="Dromer F."/>
            <person name="Young S."/>
            <person name="Zeng Q."/>
            <person name="Chapman S."/>
            <person name="Gujja S."/>
            <person name="Saif S."/>
            <person name="Birren B."/>
        </authorList>
    </citation>
    <scope>NUCLEOTIDE SEQUENCE [LARGE SCALE GENOMIC DNA]</scope>
    <source>
        <strain evidence="2">CBS 10435</strain>
    </source>
</reference>
<organism evidence="1 2">
    <name type="scientific">Kwoniella mangroviensis CBS 10435</name>
    <dbReference type="NCBI Taxonomy" id="1331196"/>
    <lineage>
        <taxon>Eukaryota</taxon>
        <taxon>Fungi</taxon>
        <taxon>Dikarya</taxon>
        <taxon>Basidiomycota</taxon>
        <taxon>Agaricomycotina</taxon>
        <taxon>Tremellomycetes</taxon>
        <taxon>Tremellales</taxon>
        <taxon>Cryptococcaceae</taxon>
        <taxon>Kwoniella</taxon>
    </lineage>
</organism>
<evidence type="ECO:0000313" key="2">
    <source>
        <dbReference type="Proteomes" id="UP000092583"/>
    </source>
</evidence>
<dbReference type="AlphaFoldDB" id="A0A1B9J3F3"/>
<dbReference type="EMBL" id="KI669459">
    <property type="protein sequence ID" value="OCF62316.1"/>
    <property type="molecule type" value="Genomic_DNA"/>
</dbReference>
<name>A0A1B9J3F3_9TREE</name>
<reference evidence="1 2" key="1">
    <citation type="submission" date="2013-07" db="EMBL/GenBank/DDBJ databases">
        <title>The Genome Sequence of Kwoniella mangroviensis CBS10435.</title>
        <authorList>
            <consortium name="The Broad Institute Genome Sequencing Platform"/>
            <person name="Cuomo C."/>
            <person name="Litvintseva A."/>
            <person name="Chen Y."/>
            <person name="Heitman J."/>
            <person name="Sun S."/>
            <person name="Springer D."/>
            <person name="Dromer F."/>
            <person name="Young S.K."/>
            <person name="Zeng Q."/>
            <person name="Gargeya S."/>
            <person name="Fitzgerald M."/>
            <person name="Abouelleil A."/>
            <person name="Alvarado L."/>
            <person name="Berlin A.M."/>
            <person name="Chapman S.B."/>
            <person name="Dewar J."/>
            <person name="Goldberg J."/>
            <person name="Griggs A."/>
            <person name="Gujja S."/>
            <person name="Hansen M."/>
            <person name="Howarth C."/>
            <person name="Imamovic A."/>
            <person name="Larimer J."/>
            <person name="McCowan C."/>
            <person name="Murphy C."/>
            <person name="Pearson M."/>
            <person name="Priest M."/>
            <person name="Roberts A."/>
            <person name="Saif S."/>
            <person name="Shea T."/>
            <person name="Sykes S."/>
            <person name="Wortman J."/>
            <person name="Nusbaum C."/>
            <person name="Birren B."/>
        </authorList>
    </citation>
    <scope>NUCLEOTIDE SEQUENCE [LARGE SCALE GENOMIC DNA]</scope>
    <source>
        <strain evidence="1 2">CBS 10435</strain>
    </source>
</reference>
<gene>
    <name evidence="1" type="ORF">L486_01984</name>
</gene>
<evidence type="ECO:0000313" key="1">
    <source>
        <dbReference type="EMBL" id="OCF62316.1"/>
    </source>
</evidence>
<keyword evidence="2" id="KW-1185">Reference proteome</keyword>
<proteinExistence type="predicted"/>